<evidence type="ECO:0000256" key="1">
    <source>
        <dbReference type="SAM" id="MobiDB-lite"/>
    </source>
</evidence>
<evidence type="ECO:0000313" key="4">
    <source>
        <dbReference type="Proteomes" id="UP001242010"/>
    </source>
</evidence>
<reference evidence="4" key="1">
    <citation type="journal article" date="2023" name="Int. J. Syst. Evol. Microbiol.">
        <title>Mesoterricola silvestris gen. nov., sp. nov., Mesoterricola sediminis sp. nov., Geothrix oryzae sp. nov., Geothrix edaphica sp. nov., Geothrix rubra sp. nov., and Geothrix limicola sp. nov., six novel members of Acidobacteriota isolated from soils.</title>
        <authorList>
            <person name="Itoh H."/>
            <person name="Sugisawa Y."/>
            <person name="Mise K."/>
            <person name="Xu Z."/>
            <person name="Kuniyasu M."/>
            <person name="Ushijima N."/>
            <person name="Kawano K."/>
            <person name="Kobayashi E."/>
            <person name="Shiratori Y."/>
            <person name="Masuda Y."/>
            <person name="Senoo K."/>
        </authorList>
    </citation>
    <scope>NUCLEOTIDE SEQUENCE [LARGE SCALE GENOMIC DNA]</scope>
    <source>
        <strain evidence="4">Red222</strain>
    </source>
</reference>
<dbReference type="Proteomes" id="UP001242010">
    <property type="component" value="Chromosome"/>
</dbReference>
<keyword evidence="4" id="KW-1185">Reference proteome</keyword>
<feature type="compositionally biased region" description="Low complexity" evidence="1">
    <location>
        <begin position="250"/>
        <end position="262"/>
    </location>
</feature>
<organism evidence="3 4">
    <name type="scientific">Geothrix oryzae</name>
    <dbReference type="NCBI Taxonomy" id="2927975"/>
    <lineage>
        <taxon>Bacteria</taxon>
        <taxon>Pseudomonadati</taxon>
        <taxon>Acidobacteriota</taxon>
        <taxon>Holophagae</taxon>
        <taxon>Holophagales</taxon>
        <taxon>Holophagaceae</taxon>
        <taxon>Geothrix</taxon>
    </lineage>
</organism>
<evidence type="ECO:0008006" key="5">
    <source>
        <dbReference type="Google" id="ProtNLM"/>
    </source>
</evidence>
<keyword evidence="2" id="KW-0732">Signal</keyword>
<proteinExistence type="predicted"/>
<name>A0ABM8DQD7_9BACT</name>
<feature type="compositionally biased region" description="Low complexity" evidence="1">
    <location>
        <begin position="229"/>
        <end position="241"/>
    </location>
</feature>
<sequence>MRMSLTPSLLRTALVCTFLPAFGGQDPDLLDKQYGTLQQPAYIKHYEADKGGKVLLNPYLQVATKDHPGILNPKHAPYNWVIDAEGRVGIIQEAAHPLGRTYEKGFYRPEDKSKRKPGTTENYGHVSALAGGMGRISGEILYDKGTNTFTVNNKSGRYSKNNADRTPEQLVNAAALIREVVDPGSATWGPVFYLLEYAPEDIREESLKRPDVAYDDAAKKSRPHLIVMPAAPATPKAAKPAAKVEEAEAKPAVAAPKAQARAPKAEPVKGKKAKKPKAANNDDPS</sequence>
<accession>A0ABM8DQD7</accession>
<feature type="region of interest" description="Disordered" evidence="1">
    <location>
        <begin position="229"/>
        <end position="285"/>
    </location>
</feature>
<dbReference type="EMBL" id="AP027079">
    <property type="protein sequence ID" value="BDU69206.1"/>
    <property type="molecule type" value="Genomic_DNA"/>
</dbReference>
<protein>
    <recommendedName>
        <fullName evidence="5">DNA/RNA non-specific endonuclease</fullName>
    </recommendedName>
</protein>
<evidence type="ECO:0000256" key="2">
    <source>
        <dbReference type="SAM" id="SignalP"/>
    </source>
</evidence>
<feature type="signal peptide" evidence="2">
    <location>
        <begin position="1"/>
        <end position="23"/>
    </location>
</feature>
<feature type="chain" id="PRO_5047354914" description="DNA/RNA non-specific endonuclease" evidence="2">
    <location>
        <begin position="24"/>
        <end position="285"/>
    </location>
</feature>
<gene>
    <name evidence="3" type="ORF">GETHOR_13070</name>
</gene>
<dbReference type="RefSeq" id="WP_286355835.1">
    <property type="nucleotide sequence ID" value="NZ_AP027079.1"/>
</dbReference>
<evidence type="ECO:0000313" key="3">
    <source>
        <dbReference type="EMBL" id="BDU69206.1"/>
    </source>
</evidence>